<evidence type="ECO:0000256" key="8">
    <source>
        <dbReference type="ARBA" id="ARBA00022909"/>
    </source>
</evidence>
<evidence type="ECO:0000313" key="11">
    <source>
        <dbReference type="Proteomes" id="UP000618445"/>
    </source>
</evidence>
<organism evidence="10 11">
    <name type="scientific">Phormidium tenue FACHB-1050</name>
    <dbReference type="NCBI Taxonomy" id="2692857"/>
    <lineage>
        <taxon>Bacteria</taxon>
        <taxon>Bacillati</taxon>
        <taxon>Cyanobacteriota</taxon>
        <taxon>Cyanophyceae</taxon>
        <taxon>Oscillatoriophycideae</taxon>
        <taxon>Oscillatoriales</taxon>
        <taxon>Oscillatoriaceae</taxon>
        <taxon>Phormidium</taxon>
    </lineage>
</organism>
<dbReference type="CDD" id="cd00483">
    <property type="entry name" value="HPPK"/>
    <property type="match status" value="1"/>
</dbReference>
<proteinExistence type="predicted"/>
<evidence type="ECO:0000256" key="2">
    <source>
        <dbReference type="ARBA" id="ARBA00005051"/>
    </source>
</evidence>
<evidence type="ECO:0000259" key="9">
    <source>
        <dbReference type="PROSITE" id="PS00794"/>
    </source>
</evidence>
<evidence type="ECO:0000256" key="5">
    <source>
        <dbReference type="ARBA" id="ARBA00022741"/>
    </source>
</evidence>
<evidence type="ECO:0000256" key="6">
    <source>
        <dbReference type="ARBA" id="ARBA00022777"/>
    </source>
</evidence>
<comment type="caution">
    <text evidence="10">The sequence shown here is derived from an EMBL/GenBank/DDBJ whole genome shotgun (WGS) entry which is preliminary data.</text>
</comment>
<dbReference type="RefSeq" id="WP_190582410.1">
    <property type="nucleotide sequence ID" value="NZ_CAWPQU010000072.1"/>
</dbReference>
<evidence type="ECO:0000256" key="7">
    <source>
        <dbReference type="ARBA" id="ARBA00022840"/>
    </source>
</evidence>
<keyword evidence="11" id="KW-1185">Reference proteome</keyword>
<keyword evidence="6" id="KW-0418">Kinase</keyword>
<dbReference type="Gene3D" id="3.30.70.560">
    <property type="entry name" value="7,8-Dihydro-6-hydroxymethylpterin-pyrophosphokinase HPPK"/>
    <property type="match status" value="1"/>
</dbReference>
<comment type="catalytic activity">
    <reaction evidence="1">
        <text>6-hydroxymethyl-7,8-dihydropterin + ATP = (7,8-dihydropterin-6-yl)methyl diphosphate + AMP + H(+)</text>
        <dbReference type="Rhea" id="RHEA:11412"/>
        <dbReference type="ChEBI" id="CHEBI:15378"/>
        <dbReference type="ChEBI" id="CHEBI:30616"/>
        <dbReference type="ChEBI" id="CHEBI:44841"/>
        <dbReference type="ChEBI" id="CHEBI:72950"/>
        <dbReference type="ChEBI" id="CHEBI:456215"/>
        <dbReference type="EC" id="2.7.6.3"/>
    </reaction>
</comment>
<keyword evidence="7" id="KW-0067">ATP-binding</keyword>
<keyword evidence="5" id="KW-0547">Nucleotide-binding</keyword>
<gene>
    <name evidence="10" type="primary">folK</name>
    <name evidence="10" type="ORF">H6G05_24165</name>
</gene>
<accession>A0ABR8CJY7</accession>
<dbReference type="EC" id="2.7.6.3" evidence="3"/>
<name>A0ABR8CJY7_9CYAN</name>
<evidence type="ECO:0000256" key="1">
    <source>
        <dbReference type="ARBA" id="ARBA00000198"/>
    </source>
</evidence>
<dbReference type="InterPro" id="IPR000550">
    <property type="entry name" value="Hppk"/>
</dbReference>
<dbReference type="EMBL" id="JACJQY010000074">
    <property type="protein sequence ID" value="MBD2319919.1"/>
    <property type="molecule type" value="Genomic_DNA"/>
</dbReference>
<evidence type="ECO:0000313" key="10">
    <source>
        <dbReference type="EMBL" id="MBD2319919.1"/>
    </source>
</evidence>
<dbReference type="NCBIfam" id="TIGR01498">
    <property type="entry name" value="folK"/>
    <property type="match status" value="1"/>
</dbReference>
<feature type="domain" description="7,8-dihydro-6-hydroxymethylpterin-pyrophosphokinase" evidence="9">
    <location>
        <begin position="96"/>
        <end position="107"/>
    </location>
</feature>
<dbReference type="GO" id="GO:0003848">
    <property type="term" value="F:2-amino-4-hydroxy-6-hydroxymethyldihydropteridine diphosphokinase activity"/>
    <property type="evidence" value="ECO:0007669"/>
    <property type="project" value="UniProtKB-EC"/>
</dbReference>
<dbReference type="PANTHER" id="PTHR43071">
    <property type="entry name" value="2-AMINO-4-HYDROXY-6-HYDROXYMETHYLDIHYDROPTERIDINE PYROPHOSPHOKINASE"/>
    <property type="match status" value="1"/>
</dbReference>
<sequence length="178" mass="19919">MTELCAIALGSNLSSEIGDSQKIVQAAIAQLANHPEIEVVKVSRWYRTKAITLPNSAPQPDYINGCAILRTLLTPLQLLHALFYVEQFFGRERRERWGARTLDLDLLLYGDLQIDTPELVLPHPRMSDRAFVLLPLAEIAADWIHPVKGQTISELSQNPPDLDLSYPIALDAKEIVLI</sequence>
<dbReference type="PROSITE" id="PS00794">
    <property type="entry name" value="HPPK"/>
    <property type="match status" value="1"/>
</dbReference>
<dbReference type="SUPFAM" id="SSF55083">
    <property type="entry name" value="6-hydroxymethyl-7,8-dihydropterin pyrophosphokinase, HPPK"/>
    <property type="match status" value="1"/>
</dbReference>
<comment type="pathway">
    <text evidence="2">Cofactor biosynthesis; tetrahydrofolate biosynthesis; 2-amino-4-hydroxy-6-hydroxymethyl-7,8-dihydropteridine diphosphate from 7,8-dihydroneopterin triphosphate: step 4/4.</text>
</comment>
<reference evidence="10 11" key="1">
    <citation type="journal article" date="2020" name="ISME J.">
        <title>Comparative genomics reveals insights into cyanobacterial evolution and habitat adaptation.</title>
        <authorList>
            <person name="Chen M.Y."/>
            <person name="Teng W.K."/>
            <person name="Zhao L."/>
            <person name="Hu C.X."/>
            <person name="Zhou Y.K."/>
            <person name="Han B.P."/>
            <person name="Song L.R."/>
            <person name="Shu W.S."/>
        </authorList>
    </citation>
    <scope>NUCLEOTIDE SEQUENCE [LARGE SCALE GENOMIC DNA]</scope>
    <source>
        <strain evidence="10 11">FACHB-1050</strain>
    </source>
</reference>
<dbReference type="InterPro" id="IPR035907">
    <property type="entry name" value="Hppk_sf"/>
</dbReference>
<keyword evidence="8" id="KW-0289">Folate biosynthesis</keyword>
<dbReference type="Proteomes" id="UP000618445">
    <property type="component" value="Unassembled WGS sequence"/>
</dbReference>
<evidence type="ECO:0000256" key="4">
    <source>
        <dbReference type="ARBA" id="ARBA00022679"/>
    </source>
</evidence>
<dbReference type="PANTHER" id="PTHR43071:SF1">
    <property type="entry name" value="2-AMINO-4-HYDROXY-6-HYDROXYMETHYLDIHYDROPTERIDINE PYROPHOSPHOKINASE"/>
    <property type="match status" value="1"/>
</dbReference>
<keyword evidence="4 10" id="KW-0808">Transferase</keyword>
<protein>
    <recommendedName>
        <fullName evidence="3">2-amino-4-hydroxy-6-hydroxymethyldihydropteridine diphosphokinase</fullName>
        <ecNumber evidence="3">2.7.6.3</ecNumber>
    </recommendedName>
</protein>
<evidence type="ECO:0000256" key="3">
    <source>
        <dbReference type="ARBA" id="ARBA00013253"/>
    </source>
</evidence>
<dbReference type="Pfam" id="PF01288">
    <property type="entry name" value="HPPK"/>
    <property type="match status" value="1"/>
</dbReference>